<organism evidence="3 4">
    <name type="scientific">Rhizoctonia solani 123E</name>
    <dbReference type="NCBI Taxonomy" id="1423351"/>
    <lineage>
        <taxon>Eukaryota</taxon>
        <taxon>Fungi</taxon>
        <taxon>Dikarya</taxon>
        <taxon>Basidiomycota</taxon>
        <taxon>Agaricomycotina</taxon>
        <taxon>Agaricomycetes</taxon>
        <taxon>Cantharellales</taxon>
        <taxon>Ceratobasidiaceae</taxon>
        <taxon>Rhizoctonia</taxon>
    </lineage>
</organism>
<evidence type="ECO:0000256" key="1">
    <source>
        <dbReference type="SAM" id="Coils"/>
    </source>
</evidence>
<feature type="compositionally biased region" description="Acidic residues" evidence="2">
    <location>
        <begin position="912"/>
        <end position="923"/>
    </location>
</feature>
<gene>
    <name evidence="3" type="ORF">V565_267410</name>
</gene>
<evidence type="ECO:0000256" key="2">
    <source>
        <dbReference type="SAM" id="MobiDB-lite"/>
    </source>
</evidence>
<dbReference type="Proteomes" id="UP000027456">
    <property type="component" value="Unassembled WGS sequence"/>
</dbReference>
<keyword evidence="4" id="KW-1185">Reference proteome</keyword>
<feature type="coiled-coil region" evidence="1">
    <location>
        <begin position="112"/>
        <end position="146"/>
    </location>
</feature>
<proteinExistence type="predicted"/>
<accession>A0A074RFD0</accession>
<dbReference type="AlphaFoldDB" id="A0A074RFD0"/>
<reference evidence="3 4" key="1">
    <citation type="submission" date="2013-12" db="EMBL/GenBank/DDBJ databases">
        <authorList>
            <person name="Cubeta M."/>
            <person name="Pakala S."/>
            <person name="Fedorova N."/>
            <person name="Thomas E."/>
            <person name="Dean R."/>
            <person name="Jabaji S."/>
            <person name="Neate S."/>
            <person name="Toda T."/>
            <person name="Tavantzis S."/>
            <person name="Vilgalys R."/>
            <person name="Bharathan N."/>
            <person name="Pakala S."/>
            <person name="Losada L.S."/>
            <person name="Zafar N."/>
            <person name="Nierman W."/>
        </authorList>
    </citation>
    <scope>NUCLEOTIDE SEQUENCE [LARGE SCALE GENOMIC DNA]</scope>
    <source>
        <strain evidence="3 4">123E</strain>
    </source>
</reference>
<feature type="compositionally biased region" description="Basic and acidic residues" evidence="2">
    <location>
        <begin position="891"/>
        <end position="905"/>
    </location>
</feature>
<feature type="region of interest" description="Disordered" evidence="2">
    <location>
        <begin position="1"/>
        <end position="31"/>
    </location>
</feature>
<evidence type="ECO:0000313" key="3">
    <source>
        <dbReference type="EMBL" id="KEP45494.1"/>
    </source>
</evidence>
<evidence type="ECO:0000313" key="4">
    <source>
        <dbReference type="Proteomes" id="UP000027456"/>
    </source>
</evidence>
<sequence>MQAVQLKQELNRTKRELNNSQQREKRAKANLAKQNVELARVRDTLAEQEQTAKDAEQRLRTQSNKADEEIKQLRQTGESLVQTGDRLYQLFEEEKDTCRCIQTQLSAIQRENKTAHMDIMNTRNKLEQLQAQNDQLGCSQKTLRKQLAGARVKIESLDSALEPNAEVPFHRLSLKDPKGVIRPEVRDLLRRLAGDGVATEKIMDVITHVVETFDLTLTDSVSARSVSRSVLEGLLQSQIQIAVEIDGAVSISIYGDGTTIKNQTYEARLLHVPAHTAPGDPNNSTPVPPPLRTLGVHQAPSHTSQVQLDGWKESIDNCCDLLRRAPLGQYTSVNSQHFASKLGGMVTDHAADQKRLVELMRQWKVRSDLELRGREVLAQMSVREKTEALAGHLDEAKKSVPNWEDLPSDDQDRLTHNAWSALALSKGEQAFNQLSGIDKESATFFAWTGCCMHKEMNATKGGVASMSAEWEKLGLEPPIDRVSGGAIKITTLAGLLFNHRDDKRGQQNTYRYWFEHIFGRLPTFPDTSNTRYGSHSDAAAELLVHRDHYLNFLEHVRDAKATGEFVNMEKNIYSGLKDPATLTELAAQAFSKPYMRHVRGSHQNSLELGAYHHNVKRHCLAIQENPSSLVTPSTGALDQGEWERPSVIQEVNNISKSLPHLYKMLTAFFRGALGTWERFTQEFGPDTTLGRASAGVRSQVWNNPTNDASEGALGQTRQMTRRMPAITDHQRNGRVMWSKNNTHQFVQAHFTEADHGFIRREARKIDASGQAKKIRKKQNEAFNQWIQENRERRAKAQMRKSVRQHKLANARLLVSATREDLERLTVKDLDQQIDKLRETDKSVPAKSKLRNKAAKVAAVQAALEFYANSNGGALGSDIDAGDSTDNPFAGELHKDVGNSMEKDKFSGPTDEMLLDEYDPDWEY</sequence>
<dbReference type="OrthoDB" id="3236156at2759"/>
<feature type="region of interest" description="Disordered" evidence="2">
    <location>
        <begin position="877"/>
        <end position="923"/>
    </location>
</feature>
<keyword evidence="1" id="KW-0175">Coiled coil</keyword>
<dbReference type="EMBL" id="AZST01001748">
    <property type="protein sequence ID" value="KEP45494.1"/>
    <property type="molecule type" value="Genomic_DNA"/>
</dbReference>
<protein>
    <submittedName>
        <fullName evidence="3">Uncharacterized protein</fullName>
    </submittedName>
</protein>
<dbReference type="HOGENOM" id="CLU_006824_0_0_1"/>
<comment type="caution">
    <text evidence="3">The sequence shown here is derived from an EMBL/GenBank/DDBJ whole genome shotgun (WGS) entry which is preliminary data.</text>
</comment>
<name>A0A074RFD0_9AGAM</name>
<dbReference type="STRING" id="1423351.A0A074RFD0"/>